<proteinExistence type="predicted"/>
<dbReference type="Proteomes" id="UP000789702">
    <property type="component" value="Unassembled WGS sequence"/>
</dbReference>
<feature type="non-terminal residue" evidence="1">
    <location>
        <position position="1"/>
    </location>
</feature>
<protein>
    <submittedName>
        <fullName evidence="1">6126_t:CDS:1</fullName>
    </submittedName>
</protein>
<comment type="caution">
    <text evidence="1">The sequence shown here is derived from an EMBL/GenBank/DDBJ whole genome shotgun (WGS) entry which is preliminary data.</text>
</comment>
<dbReference type="EMBL" id="CAJVPU010010056">
    <property type="protein sequence ID" value="CAG8601549.1"/>
    <property type="molecule type" value="Genomic_DNA"/>
</dbReference>
<accession>A0ACA9MPA9</accession>
<sequence>SPTTTGVSSILSVTAGMVTALSISPLVKALIVDDNNITAKMLSKILTKEFGHLTSCTASGKEALNKLSLETFNIIFMNIDIPEISGIETTLAIHSTGSKVLEKNRQIPIIAYTTNPCEDRYFEVGMNGWVGKPASQSSIRQELERVMLLDKGLHAIIV</sequence>
<organism evidence="1 2">
    <name type="scientific">Dentiscutata heterogama</name>
    <dbReference type="NCBI Taxonomy" id="1316150"/>
    <lineage>
        <taxon>Eukaryota</taxon>
        <taxon>Fungi</taxon>
        <taxon>Fungi incertae sedis</taxon>
        <taxon>Mucoromycota</taxon>
        <taxon>Glomeromycotina</taxon>
        <taxon>Glomeromycetes</taxon>
        <taxon>Diversisporales</taxon>
        <taxon>Gigasporaceae</taxon>
        <taxon>Dentiscutata</taxon>
    </lineage>
</organism>
<gene>
    <name evidence="1" type="ORF">DHETER_LOCUS7270</name>
</gene>
<evidence type="ECO:0000313" key="1">
    <source>
        <dbReference type="EMBL" id="CAG8601549.1"/>
    </source>
</evidence>
<reference evidence="1" key="1">
    <citation type="submission" date="2021-06" db="EMBL/GenBank/DDBJ databases">
        <authorList>
            <person name="Kallberg Y."/>
            <person name="Tangrot J."/>
            <person name="Rosling A."/>
        </authorList>
    </citation>
    <scope>NUCLEOTIDE SEQUENCE</scope>
    <source>
        <strain evidence="1">IL203A</strain>
    </source>
</reference>
<evidence type="ECO:0000313" key="2">
    <source>
        <dbReference type="Proteomes" id="UP000789702"/>
    </source>
</evidence>
<keyword evidence="2" id="KW-1185">Reference proteome</keyword>
<name>A0ACA9MPA9_9GLOM</name>